<proteinExistence type="inferred from homology"/>
<protein>
    <recommendedName>
        <fullName evidence="2">guanylate kinase</fullName>
        <ecNumber evidence="2">2.7.4.8</ecNumber>
    </recommendedName>
</protein>
<keyword evidence="4" id="KW-0547">Nucleotide-binding</keyword>
<dbReference type="GO" id="GO:0005524">
    <property type="term" value="F:ATP binding"/>
    <property type="evidence" value="ECO:0007669"/>
    <property type="project" value="UniProtKB-KW"/>
</dbReference>
<dbReference type="InterPro" id="IPR008145">
    <property type="entry name" value="GK/Ca_channel_bsu"/>
</dbReference>
<feature type="domain" description="Guanylate kinase-like" evidence="7">
    <location>
        <begin position="5"/>
        <end position="187"/>
    </location>
</feature>
<comment type="similarity">
    <text evidence="1">Belongs to the guanylate kinase family.</text>
</comment>
<dbReference type="PROSITE" id="PS50052">
    <property type="entry name" value="GUANYLATE_KINASE_2"/>
    <property type="match status" value="1"/>
</dbReference>
<keyword evidence="9" id="KW-1185">Reference proteome</keyword>
<sequence length="192" mass="21784">MLARVRPIVFAGPSGAGKSTLIKKLMTEFPSAFGFSVSHTTRKIRPSEVDGVNYHFVEREAMEKEIAEGKFIENAVYSGNMYGTSIKAVQDVVDSGKVCLLDIDLQGVLLVKKTDLNPYYVFISPPSMEELERRLRGRGDTEEDAMQQRLETAKKEMAYRDQEGLWDYVLINESLEDAYAKLRAFITERYPL</sequence>
<dbReference type="Proteomes" id="UP000011083">
    <property type="component" value="Unassembled WGS sequence"/>
</dbReference>
<keyword evidence="6" id="KW-0067">ATP-binding</keyword>
<dbReference type="InterPro" id="IPR027417">
    <property type="entry name" value="P-loop_NTPase"/>
</dbReference>
<dbReference type="OMA" id="EWAVVHG"/>
<dbReference type="STRING" id="1257118.L8HEM5"/>
<dbReference type="PANTHER" id="PTHR23117">
    <property type="entry name" value="GUANYLATE KINASE-RELATED"/>
    <property type="match status" value="1"/>
</dbReference>
<evidence type="ECO:0000259" key="7">
    <source>
        <dbReference type="PROSITE" id="PS50052"/>
    </source>
</evidence>
<gene>
    <name evidence="8" type="ORF">ACA1_396920</name>
</gene>
<dbReference type="GO" id="GO:0005829">
    <property type="term" value="C:cytosol"/>
    <property type="evidence" value="ECO:0007669"/>
    <property type="project" value="TreeGrafter"/>
</dbReference>
<dbReference type="KEGG" id="acan:ACA1_396920"/>
<dbReference type="EMBL" id="KB007869">
    <property type="protein sequence ID" value="ELR22866.1"/>
    <property type="molecule type" value="Genomic_DNA"/>
</dbReference>
<dbReference type="EC" id="2.7.4.8" evidence="2"/>
<dbReference type="AlphaFoldDB" id="L8HEM5"/>
<dbReference type="GeneID" id="14923829"/>
<dbReference type="InterPro" id="IPR017665">
    <property type="entry name" value="Guanylate_kinase"/>
</dbReference>
<dbReference type="Pfam" id="PF00625">
    <property type="entry name" value="Guanylate_kin"/>
    <property type="match status" value="1"/>
</dbReference>
<dbReference type="PANTHER" id="PTHR23117:SF13">
    <property type="entry name" value="GUANYLATE KINASE"/>
    <property type="match status" value="1"/>
</dbReference>
<dbReference type="RefSeq" id="XP_004351643.1">
    <property type="nucleotide sequence ID" value="XM_004351591.1"/>
</dbReference>
<evidence type="ECO:0000256" key="4">
    <source>
        <dbReference type="ARBA" id="ARBA00022741"/>
    </source>
</evidence>
<dbReference type="PROSITE" id="PS00856">
    <property type="entry name" value="GUANYLATE_KINASE_1"/>
    <property type="match status" value="1"/>
</dbReference>
<keyword evidence="5 8" id="KW-0418">Kinase</keyword>
<dbReference type="VEuPathDB" id="AmoebaDB:ACA1_396920"/>
<accession>L8HEM5</accession>
<dbReference type="SMART" id="SM00072">
    <property type="entry name" value="GuKc"/>
    <property type="match status" value="1"/>
</dbReference>
<evidence type="ECO:0000256" key="6">
    <source>
        <dbReference type="ARBA" id="ARBA00022840"/>
    </source>
</evidence>
<reference evidence="8 9" key="1">
    <citation type="journal article" date="2013" name="Genome Biol.">
        <title>Genome of Acanthamoeba castellanii highlights extensive lateral gene transfer and early evolution of tyrosine kinase signaling.</title>
        <authorList>
            <person name="Clarke M."/>
            <person name="Lohan A.J."/>
            <person name="Liu B."/>
            <person name="Lagkouvardos I."/>
            <person name="Roy S."/>
            <person name="Zafar N."/>
            <person name="Bertelli C."/>
            <person name="Schilde C."/>
            <person name="Kianianmomeni A."/>
            <person name="Burglin T.R."/>
            <person name="Frech C."/>
            <person name="Turcotte B."/>
            <person name="Kopec K.O."/>
            <person name="Synnott J.M."/>
            <person name="Choo C."/>
            <person name="Paponov I."/>
            <person name="Finkler A."/>
            <person name="Soon Heng Tan C."/>
            <person name="Hutchins A.P."/>
            <person name="Weinmeier T."/>
            <person name="Rattei T."/>
            <person name="Chu J.S."/>
            <person name="Gimenez G."/>
            <person name="Irimia M."/>
            <person name="Rigden D.J."/>
            <person name="Fitzpatrick D.A."/>
            <person name="Lorenzo-Morales J."/>
            <person name="Bateman A."/>
            <person name="Chiu C.H."/>
            <person name="Tang P."/>
            <person name="Hegemann P."/>
            <person name="Fromm H."/>
            <person name="Raoult D."/>
            <person name="Greub G."/>
            <person name="Miranda-Saavedra D."/>
            <person name="Chen N."/>
            <person name="Nash P."/>
            <person name="Ginger M.L."/>
            <person name="Horn M."/>
            <person name="Schaap P."/>
            <person name="Caler L."/>
            <person name="Loftus B."/>
        </authorList>
    </citation>
    <scope>NUCLEOTIDE SEQUENCE [LARGE SCALE GENOMIC DNA]</scope>
    <source>
        <strain evidence="8 9">Neff</strain>
    </source>
</reference>
<evidence type="ECO:0000256" key="2">
    <source>
        <dbReference type="ARBA" id="ARBA00012961"/>
    </source>
</evidence>
<organism evidence="8 9">
    <name type="scientific">Acanthamoeba castellanii (strain ATCC 30010 / Neff)</name>
    <dbReference type="NCBI Taxonomy" id="1257118"/>
    <lineage>
        <taxon>Eukaryota</taxon>
        <taxon>Amoebozoa</taxon>
        <taxon>Discosea</taxon>
        <taxon>Longamoebia</taxon>
        <taxon>Centramoebida</taxon>
        <taxon>Acanthamoebidae</taxon>
        <taxon>Acanthamoeba</taxon>
    </lineage>
</organism>
<dbReference type="InterPro" id="IPR020590">
    <property type="entry name" value="Guanylate_kinase_CS"/>
</dbReference>
<evidence type="ECO:0000313" key="8">
    <source>
        <dbReference type="EMBL" id="ELR22866.1"/>
    </source>
</evidence>
<name>L8HEM5_ACACF</name>
<evidence type="ECO:0000256" key="5">
    <source>
        <dbReference type="ARBA" id="ARBA00022777"/>
    </source>
</evidence>
<dbReference type="OrthoDB" id="6334211at2759"/>
<dbReference type="CDD" id="cd00071">
    <property type="entry name" value="GMPK"/>
    <property type="match status" value="1"/>
</dbReference>
<evidence type="ECO:0000256" key="1">
    <source>
        <dbReference type="ARBA" id="ARBA00005790"/>
    </source>
</evidence>
<dbReference type="GO" id="GO:0004385">
    <property type="term" value="F:GMP kinase activity"/>
    <property type="evidence" value="ECO:0007669"/>
    <property type="project" value="UniProtKB-EC"/>
</dbReference>
<dbReference type="SUPFAM" id="SSF52540">
    <property type="entry name" value="P-loop containing nucleoside triphosphate hydrolases"/>
    <property type="match status" value="1"/>
</dbReference>
<keyword evidence="3" id="KW-0808">Transferase</keyword>
<dbReference type="InterPro" id="IPR008144">
    <property type="entry name" value="Guanylate_kin-like_dom"/>
</dbReference>
<evidence type="ECO:0000313" key="9">
    <source>
        <dbReference type="Proteomes" id="UP000011083"/>
    </source>
</evidence>
<dbReference type="Gene3D" id="3.40.50.300">
    <property type="entry name" value="P-loop containing nucleotide triphosphate hydrolases"/>
    <property type="match status" value="1"/>
</dbReference>
<dbReference type="FunFam" id="3.40.50.300:FF:000776">
    <property type="entry name" value="Guanylate kinase 2"/>
    <property type="match status" value="1"/>
</dbReference>
<evidence type="ECO:0000256" key="3">
    <source>
        <dbReference type="ARBA" id="ARBA00022679"/>
    </source>
</evidence>
<dbReference type="NCBIfam" id="TIGR03263">
    <property type="entry name" value="guanyl_kin"/>
    <property type="match status" value="1"/>
</dbReference>